<name>A0A6C0D840_9ZZZZ</name>
<protein>
    <recommendedName>
        <fullName evidence="1">YubB ferredoxin-like domain-containing protein</fullName>
    </recommendedName>
</protein>
<evidence type="ECO:0000313" key="2">
    <source>
        <dbReference type="EMBL" id="QHT12099.1"/>
    </source>
</evidence>
<sequence>MPDNCENTVTIGATEEIINMLTENEFLFDKLRPLENHENHTCVQFWGTKWERTDYEVLKKGPTGLEIRFNTAWNPPYELFNYLIQTHNIWIKCMWSEEGGNAGIYVGKKGKAAIDVMWKDWSIEEYDFRMSSRNPLKQESFYQTF</sequence>
<accession>A0A6C0D840</accession>
<dbReference type="EMBL" id="MN739541">
    <property type="protein sequence ID" value="QHT12099.1"/>
    <property type="molecule type" value="Genomic_DNA"/>
</dbReference>
<dbReference type="InterPro" id="IPR041329">
    <property type="entry name" value="YubB_C"/>
</dbReference>
<proteinExistence type="predicted"/>
<dbReference type="Gene3D" id="3.30.70.1270">
    <property type="entry name" value="Api92-like domains"/>
    <property type="match status" value="1"/>
</dbReference>
<reference evidence="2" key="1">
    <citation type="journal article" date="2020" name="Nature">
        <title>Giant virus diversity and host interactions through global metagenomics.</title>
        <authorList>
            <person name="Schulz F."/>
            <person name="Roux S."/>
            <person name="Paez-Espino D."/>
            <person name="Jungbluth S."/>
            <person name="Walsh D.A."/>
            <person name="Denef V.J."/>
            <person name="McMahon K.D."/>
            <person name="Konstantinidis K.T."/>
            <person name="Eloe-Fadrosh E.A."/>
            <person name="Kyrpides N.C."/>
            <person name="Woyke T."/>
        </authorList>
    </citation>
    <scope>NUCLEOTIDE SEQUENCE</scope>
    <source>
        <strain evidence="2">GVMAG-M-3300023174-129</strain>
    </source>
</reference>
<dbReference type="Pfam" id="PF18406">
    <property type="entry name" value="DUF1281_C"/>
    <property type="match status" value="1"/>
</dbReference>
<feature type="domain" description="YubB ferredoxin-like" evidence="1">
    <location>
        <begin position="45"/>
        <end position="126"/>
    </location>
</feature>
<organism evidence="2">
    <name type="scientific">viral metagenome</name>
    <dbReference type="NCBI Taxonomy" id="1070528"/>
    <lineage>
        <taxon>unclassified sequences</taxon>
        <taxon>metagenomes</taxon>
        <taxon>organismal metagenomes</taxon>
    </lineage>
</organism>
<dbReference type="AlphaFoldDB" id="A0A6C0D840"/>
<evidence type="ECO:0000259" key="1">
    <source>
        <dbReference type="Pfam" id="PF18406"/>
    </source>
</evidence>